<reference evidence="1 2" key="1">
    <citation type="submission" date="2015-07" db="EMBL/GenBank/DDBJ databases">
        <title>Whole genome sequence of Herpetosiphon geysericola DSM 7119.</title>
        <authorList>
            <person name="Hemp J."/>
            <person name="Ward L.M."/>
            <person name="Pace L.A."/>
            <person name="Fischer W.W."/>
        </authorList>
    </citation>
    <scope>NUCLEOTIDE SEQUENCE [LARGE SCALE GENOMIC DNA]</scope>
    <source>
        <strain evidence="1 2">DSM 7119</strain>
    </source>
</reference>
<dbReference type="InterPro" id="IPR036081">
    <property type="entry name" value="Translin_sf"/>
</dbReference>
<dbReference type="RefSeq" id="WP_054532952.1">
    <property type="nucleotide sequence ID" value="NZ_LGKP01000007.1"/>
</dbReference>
<organism evidence="1 2">
    <name type="scientific">Herpetosiphon geysericola</name>
    <dbReference type="NCBI Taxonomy" id="70996"/>
    <lineage>
        <taxon>Bacteria</taxon>
        <taxon>Bacillati</taxon>
        <taxon>Chloroflexota</taxon>
        <taxon>Chloroflexia</taxon>
        <taxon>Herpetosiphonales</taxon>
        <taxon>Herpetosiphonaceae</taxon>
        <taxon>Herpetosiphon</taxon>
    </lineage>
</organism>
<dbReference type="GO" id="GO:0043565">
    <property type="term" value="F:sequence-specific DNA binding"/>
    <property type="evidence" value="ECO:0007669"/>
    <property type="project" value="InterPro"/>
</dbReference>
<dbReference type="STRING" id="70996.SE18_03065"/>
<protein>
    <submittedName>
        <fullName evidence="1">Haloacid dehalogenase</fullName>
    </submittedName>
</protein>
<dbReference type="AlphaFoldDB" id="A0A0P6YLZ3"/>
<dbReference type="Proteomes" id="UP000050277">
    <property type="component" value="Unassembled WGS sequence"/>
</dbReference>
<comment type="caution">
    <text evidence="1">The sequence shown here is derived from an EMBL/GenBank/DDBJ whole genome shotgun (WGS) entry which is preliminary data.</text>
</comment>
<keyword evidence="2" id="KW-1185">Reference proteome</keyword>
<dbReference type="NCBIfam" id="NF011160">
    <property type="entry name" value="PRK14562.1-5"/>
    <property type="match status" value="1"/>
</dbReference>
<dbReference type="OrthoDB" id="9794476at2"/>
<proteinExistence type="predicted"/>
<name>A0A0P6YLZ3_9CHLR</name>
<dbReference type="Gene3D" id="1.20.58.2140">
    <property type="match status" value="1"/>
</dbReference>
<dbReference type="EMBL" id="LGKP01000007">
    <property type="protein sequence ID" value="KPL91142.1"/>
    <property type="molecule type" value="Genomic_DNA"/>
</dbReference>
<dbReference type="PATRIC" id="fig|70996.4.peg.1102"/>
<sequence>MSIETTTLISELEAIHATREIALKSARELIRQCANTIRAVHRHEWAVAEPLLAETAAAAQSLRERLQPYPALLYAGYTQDAFKEYAEAALTLALVRGEALPSHQALGVEAAAYLNGLAEAASELRRYILDGLRHGKVDSGEHLLDQMDEIYSFLVTVDFPDAVTSGLRRTTDALRAVLERTRGDLTSAVRQEQLVAALARFEQHMGLPPAAIQESTPDETDS</sequence>
<accession>A0A0P6YLZ3</accession>
<evidence type="ECO:0000313" key="2">
    <source>
        <dbReference type="Proteomes" id="UP000050277"/>
    </source>
</evidence>
<dbReference type="SUPFAM" id="SSF74784">
    <property type="entry name" value="Translin"/>
    <property type="match status" value="1"/>
</dbReference>
<evidence type="ECO:0000313" key="1">
    <source>
        <dbReference type="EMBL" id="KPL91142.1"/>
    </source>
</evidence>
<dbReference type="CDD" id="cd14820">
    <property type="entry name" value="TRAX"/>
    <property type="match status" value="1"/>
</dbReference>
<gene>
    <name evidence="1" type="ORF">SE18_03065</name>
</gene>